<evidence type="ECO:0000313" key="1">
    <source>
        <dbReference type="EMBL" id="KAI9159725.1"/>
    </source>
</evidence>
<proteinExistence type="predicted"/>
<sequence>MFWNGDLHRISPWDGSIYFDVDEEKVHDLPMPDTVDVHSRRRFRYFGKSRDHLHLIEIYGPWTALFNVYEMERDYSIWMVKYRVDLLSDAEAFPEMVRSHPLDIRKYGFLILSVNFCAKEVLRQNRDQGRGGNKSEDCLDTDLHLKIDFNGKRIKISVKISSLSAMEFGISLLLTDNIFENLVSIENLVCDENLQFRRGEQRCVEDGGVEERTAESAWSAVT</sequence>
<evidence type="ECO:0000313" key="2">
    <source>
        <dbReference type="Proteomes" id="UP001064489"/>
    </source>
</evidence>
<keyword evidence="2" id="KW-1185">Reference proteome</keyword>
<reference evidence="1" key="2">
    <citation type="submission" date="2023-02" db="EMBL/GenBank/DDBJ databases">
        <authorList>
            <person name="Swenson N.G."/>
            <person name="Wegrzyn J.L."/>
            <person name="Mcevoy S.L."/>
        </authorList>
    </citation>
    <scope>NUCLEOTIDE SEQUENCE</scope>
    <source>
        <strain evidence="1">91603</strain>
        <tissue evidence="1">Leaf</tissue>
    </source>
</reference>
<dbReference type="Proteomes" id="UP001064489">
    <property type="component" value="Chromosome 2"/>
</dbReference>
<comment type="caution">
    <text evidence="1">The sequence shown here is derived from an EMBL/GenBank/DDBJ whole genome shotgun (WGS) entry which is preliminary data.</text>
</comment>
<dbReference type="EMBL" id="JAJSOW010000106">
    <property type="protein sequence ID" value="KAI9159725.1"/>
    <property type="molecule type" value="Genomic_DNA"/>
</dbReference>
<reference evidence="1" key="1">
    <citation type="journal article" date="2022" name="Plant J.">
        <title>Strategies of tolerance reflected in two North American maple genomes.</title>
        <authorList>
            <person name="McEvoy S.L."/>
            <person name="Sezen U.U."/>
            <person name="Trouern-Trend A."/>
            <person name="McMahon S.M."/>
            <person name="Schaberg P.G."/>
            <person name="Yang J."/>
            <person name="Wegrzyn J.L."/>
            <person name="Swenson N.G."/>
        </authorList>
    </citation>
    <scope>NUCLEOTIDE SEQUENCE</scope>
    <source>
        <strain evidence="1">91603</strain>
    </source>
</reference>
<organism evidence="1 2">
    <name type="scientific">Acer negundo</name>
    <name type="common">Box elder</name>
    <dbReference type="NCBI Taxonomy" id="4023"/>
    <lineage>
        <taxon>Eukaryota</taxon>
        <taxon>Viridiplantae</taxon>
        <taxon>Streptophyta</taxon>
        <taxon>Embryophyta</taxon>
        <taxon>Tracheophyta</taxon>
        <taxon>Spermatophyta</taxon>
        <taxon>Magnoliopsida</taxon>
        <taxon>eudicotyledons</taxon>
        <taxon>Gunneridae</taxon>
        <taxon>Pentapetalae</taxon>
        <taxon>rosids</taxon>
        <taxon>malvids</taxon>
        <taxon>Sapindales</taxon>
        <taxon>Sapindaceae</taxon>
        <taxon>Hippocastanoideae</taxon>
        <taxon>Acereae</taxon>
        <taxon>Acer</taxon>
    </lineage>
</organism>
<dbReference type="AlphaFoldDB" id="A0AAD5IBH9"/>
<accession>A0AAD5IBH9</accession>
<gene>
    <name evidence="1" type="ORF">LWI28_001329</name>
</gene>
<name>A0AAD5IBH9_ACENE</name>
<protein>
    <submittedName>
        <fullName evidence="1">Uncharacterized protein</fullName>
    </submittedName>
</protein>